<dbReference type="Proteomes" id="UP000696280">
    <property type="component" value="Unassembled WGS sequence"/>
</dbReference>
<reference evidence="7" key="1">
    <citation type="submission" date="2021-07" db="EMBL/GenBank/DDBJ databases">
        <authorList>
            <person name="Durling M."/>
        </authorList>
    </citation>
    <scope>NUCLEOTIDE SEQUENCE</scope>
</reference>
<dbReference type="AlphaFoldDB" id="A0A9N9L3W4"/>
<organism evidence="7 8">
    <name type="scientific">Hymenoscyphus fraxineus</name>
    <dbReference type="NCBI Taxonomy" id="746836"/>
    <lineage>
        <taxon>Eukaryota</taxon>
        <taxon>Fungi</taxon>
        <taxon>Dikarya</taxon>
        <taxon>Ascomycota</taxon>
        <taxon>Pezizomycotina</taxon>
        <taxon>Leotiomycetes</taxon>
        <taxon>Helotiales</taxon>
        <taxon>Helotiaceae</taxon>
        <taxon>Hymenoscyphus</taxon>
    </lineage>
</organism>
<keyword evidence="3 5" id="KW-1133">Transmembrane helix</keyword>
<feature type="transmembrane region" description="Helical" evidence="5">
    <location>
        <begin position="61"/>
        <end position="82"/>
    </location>
</feature>
<keyword evidence="4 5" id="KW-0472">Membrane</keyword>
<proteinExistence type="predicted"/>
<sequence>MSFVTQLVPVATALTTISLGLYTTILPQSKRPKFFAALIIFACLTWHTSKNLPFTLQFINQFLVAILFYLWHMFNLLFIHAYQIEPSSKSVSSLKKLRTAYYMNSNVRWLDTPHEVRDIIGRPTNQFILKKWEDKGEAVNKPLIAISRIHYVLRKIVDLVLFHFLEKLLKDTLHPTVTGHDFMTSRTHFIRRLLFQPNDLYPYKPSSRECMIRGYYSLVFFLGDYVLLHKGHSLLALVHVGLGIHRPEDWPRLFGPFSGLTKGVRGMWGVYWHKLHTRAYSDSSRAVLSKIGITRDHICFRPLANLIVFCVTGAAHVIVAKKMGYTCAGWLEFFWWLGNWAVLVLETLVEVGYKKVWRRMGLRRNAGFERVVCFLWVLAWVFWSVPKITYQKLWCYPMV</sequence>
<feature type="transmembrane region" description="Helical" evidence="5">
    <location>
        <begin position="303"/>
        <end position="321"/>
    </location>
</feature>
<feature type="domain" description="Wax synthase" evidence="6">
    <location>
        <begin position="250"/>
        <end position="328"/>
    </location>
</feature>
<dbReference type="Pfam" id="PF13813">
    <property type="entry name" value="MBOAT_2"/>
    <property type="match status" value="1"/>
</dbReference>
<name>A0A9N9L3W4_9HELO</name>
<feature type="transmembrane region" description="Helical" evidence="5">
    <location>
        <begin position="333"/>
        <end position="353"/>
    </location>
</feature>
<evidence type="ECO:0000259" key="6">
    <source>
        <dbReference type="Pfam" id="PF13813"/>
    </source>
</evidence>
<protein>
    <recommendedName>
        <fullName evidence="6">Wax synthase domain-containing protein</fullName>
    </recommendedName>
</protein>
<evidence type="ECO:0000256" key="5">
    <source>
        <dbReference type="SAM" id="Phobius"/>
    </source>
</evidence>
<feature type="transmembrane region" description="Helical" evidence="5">
    <location>
        <begin position="365"/>
        <end position="383"/>
    </location>
</feature>
<evidence type="ECO:0000256" key="4">
    <source>
        <dbReference type="ARBA" id="ARBA00023136"/>
    </source>
</evidence>
<evidence type="ECO:0000256" key="1">
    <source>
        <dbReference type="ARBA" id="ARBA00004141"/>
    </source>
</evidence>
<accession>A0A9N9L3W4</accession>
<gene>
    <name evidence="7" type="ORF">HYFRA_00000008</name>
</gene>
<evidence type="ECO:0000256" key="3">
    <source>
        <dbReference type="ARBA" id="ARBA00022989"/>
    </source>
</evidence>
<comment type="caution">
    <text evidence="7">The sequence shown here is derived from an EMBL/GenBank/DDBJ whole genome shotgun (WGS) entry which is preliminary data.</text>
</comment>
<keyword evidence="8" id="KW-1185">Reference proteome</keyword>
<evidence type="ECO:0000313" key="8">
    <source>
        <dbReference type="Proteomes" id="UP000696280"/>
    </source>
</evidence>
<dbReference type="EMBL" id="CAJVRL010000081">
    <property type="protein sequence ID" value="CAG8957673.1"/>
    <property type="molecule type" value="Genomic_DNA"/>
</dbReference>
<dbReference type="InterPro" id="IPR032805">
    <property type="entry name" value="Wax_synthase_dom"/>
</dbReference>
<evidence type="ECO:0000256" key="2">
    <source>
        <dbReference type="ARBA" id="ARBA00022692"/>
    </source>
</evidence>
<dbReference type="GO" id="GO:0016020">
    <property type="term" value="C:membrane"/>
    <property type="evidence" value="ECO:0007669"/>
    <property type="project" value="UniProtKB-SubCell"/>
</dbReference>
<feature type="transmembrane region" description="Helical" evidence="5">
    <location>
        <begin position="6"/>
        <end position="25"/>
    </location>
</feature>
<dbReference type="OrthoDB" id="1077582at2759"/>
<keyword evidence="2 5" id="KW-0812">Transmembrane</keyword>
<evidence type="ECO:0000313" key="7">
    <source>
        <dbReference type="EMBL" id="CAG8957673.1"/>
    </source>
</evidence>
<comment type="subcellular location">
    <subcellularLocation>
        <location evidence="1">Membrane</location>
        <topology evidence="1">Multi-pass membrane protein</topology>
    </subcellularLocation>
</comment>